<name>A0AAE9NT72_9GAMM</name>
<dbReference type="Proteomes" id="UP001059272">
    <property type="component" value="Chromosome"/>
</dbReference>
<dbReference type="GO" id="GO:0005737">
    <property type="term" value="C:cytoplasm"/>
    <property type="evidence" value="ECO:0007669"/>
    <property type="project" value="InterPro"/>
</dbReference>
<evidence type="ECO:0000313" key="2">
    <source>
        <dbReference type="EMBL" id="MEQ9939926.1"/>
    </source>
</evidence>
<dbReference type="KEGG" id="ppoo:LW347_16375"/>
<gene>
    <name evidence="2" type="ORF">ABRQ07_20355</name>
    <name evidence="3" type="ORF">LW347_16375</name>
</gene>
<dbReference type="AlphaFoldDB" id="A0AAE9NT72"/>
<keyword evidence="5" id="KW-1185">Reference proteome</keyword>
<sequence length="78" mass="8674">MSPCASTTASRCHLRESKSARTERYYTVGYASHNGKPNPPSAINLKGRWLEECGFITGMPVTVTMERGRTIIETQINL</sequence>
<evidence type="ECO:0000313" key="3">
    <source>
        <dbReference type="EMBL" id="UVO10544.1"/>
    </source>
</evidence>
<proteinExistence type="predicted"/>
<reference evidence="2 5" key="2">
    <citation type="submission" date="2024-06" db="EMBL/GenBank/DDBJ databases">
        <title>Pangenomics to understand the prophage dynamics in the radiating lineages of P. brasiliense.</title>
        <authorList>
            <person name="Pardeshi L.A."/>
            <person name="Van Duivenbode I."/>
            <person name="Jonkheer E.M."/>
            <person name="Pel M.J.C."/>
            <person name="Kupczok A."/>
            <person name="De Ridder D."/>
            <person name="Smit S."/>
            <person name="Van Der Lee T.J."/>
        </authorList>
    </citation>
    <scope>NUCLEOTIDE SEQUENCE [LARGE SCALE GENOMIC DNA]</scope>
    <source>
        <strain evidence="2 5">PD 8607</strain>
    </source>
</reference>
<dbReference type="EMBL" id="JBEHEF010000031">
    <property type="protein sequence ID" value="MEQ9939926.1"/>
    <property type="molecule type" value="Genomic_DNA"/>
</dbReference>
<evidence type="ECO:0000313" key="5">
    <source>
        <dbReference type="Proteomes" id="UP001463408"/>
    </source>
</evidence>
<dbReference type="InterPro" id="IPR014944">
    <property type="entry name" value="Toxin_SymE-like"/>
</dbReference>
<protein>
    <submittedName>
        <fullName evidence="2">SymE family type I addiction module toxin</fullName>
    </submittedName>
    <submittedName>
        <fullName evidence="3">Type I toxin-antitoxin system SymE family toxin</fullName>
    </submittedName>
</protein>
<reference evidence="3" key="1">
    <citation type="submission" date="2021-12" db="EMBL/GenBank/DDBJ databases">
        <title>Genome sequence of novel Pectobacterium sp. causing blackleg.</title>
        <authorList>
            <person name="Wang J."/>
        </authorList>
    </citation>
    <scope>NUCLEOTIDE SEQUENCE</scope>
    <source>
        <strain evidence="3">BY21311</strain>
    </source>
</reference>
<dbReference type="GO" id="GO:0016788">
    <property type="term" value="F:hydrolase activity, acting on ester bonds"/>
    <property type="evidence" value="ECO:0007669"/>
    <property type="project" value="InterPro"/>
</dbReference>
<dbReference type="EMBL" id="CP090065">
    <property type="protein sequence ID" value="UVO10544.1"/>
    <property type="molecule type" value="Genomic_DNA"/>
</dbReference>
<dbReference type="Pfam" id="PF08845">
    <property type="entry name" value="SymE_toxin"/>
    <property type="match status" value="1"/>
</dbReference>
<evidence type="ECO:0000259" key="1">
    <source>
        <dbReference type="Pfam" id="PF08845"/>
    </source>
</evidence>
<organism evidence="3 4">
    <name type="scientific">Pectobacterium polonicum</name>
    <dbReference type="NCBI Taxonomy" id="2485124"/>
    <lineage>
        <taxon>Bacteria</taxon>
        <taxon>Pseudomonadati</taxon>
        <taxon>Pseudomonadota</taxon>
        <taxon>Gammaproteobacteria</taxon>
        <taxon>Enterobacterales</taxon>
        <taxon>Pectobacteriaceae</taxon>
        <taxon>Pectobacterium</taxon>
    </lineage>
</organism>
<dbReference type="Proteomes" id="UP001463408">
    <property type="component" value="Unassembled WGS sequence"/>
</dbReference>
<dbReference type="GO" id="GO:0016070">
    <property type="term" value="P:RNA metabolic process"/>
    <property type="evidence" value="ECO:0007669"/>
    <property type="project" value="InterPro"/>
</dbReference>
<dbReference type="RefSeq" id="WP_137741744.1">
    <property type="nucleotide sequence ID" value="NZ_CP090065.1"/>
</dbReference>
<dbReference type="GO" id="GO:0003723">
    <property type="term" value="F:RNA binding"/>
    <property type="evidence" value="ECO:0007669"/>
    <property type="project" value="InterPro"/>
</dbReference>
<evidence type="ECO:0000313" key="4">
    <source>
        <dbReference type="Proteomes" id="UP001059272"/>
    </source>
</evidence>
<feature type="domain" description="Toxin SymE-like" evidence="1">
    <location>
        <begin position="23"/>
        <end position="73"/>
    </location>
</feature>
<accession>A0AAE9NT72</accession>